<dbReference type="Pfam" id="PF13830">
    <property type="entry name" value="DUF4192"/>
    <property type="match status" value="1"/>
</dbReference>
<comment type="caution">
    <text evidence="1">The sequence shown here is derived from an EMBL/GenBank/DDBJ whole genome shotgun (WGS) entry which is preliminary data.</text>
</comment>
<dbReference type="EMBL" id="VUJW01000001">
    <property type="protein sequence ID" value="KAA1429065.1"/>
    <property type="molecule type" value="Genomic_DNA"/>
</dbReference>
<evidence type="ECO:0000313" key="1">
    <source>
        <dbReference type="EMBL" id="KAA1429065.1"/>
    </source>
</evidence>
<dbReference type="RefSeq" id="WP_149748687.1">
    <property type="nucleotide sequence ID" value="NZ_VUJW01000001.1"/>
</dbReference>
<dbReference type="InterPro" id="IPR025447">
    <property type="entry name" value="DUF4192"/>
</dbReference>
<accession>A0A5B1M727</accession>
<keyword evidence="2" id="KW-1185">Reference proteome</keyword>
<reference evidence="1 2" key="2">
    <citation type="submission" date="2019-09" db="EMBL/GenBank/DDBJ databases">
        <authorList>
            <person name="Jin C."/>
        </authorList>
    </citation>
    <scope>NUCLEOTIDE SEQUENCE [LARGE SCALE GENOMIC DNA]</scope>
    <source>
        <strain evidence="1 2">BN140041</strain>
    </source>
</reference>
<sequence length="337" mass="36640">MTSMPAAVPDPTPTFRVRSPDDLIALAPVVIGFHPADSVVMLASDGERPFHARLDLPPRSAGRDVAGEVAEMLLAPARRHRVRGLAFVFFSEDEVTVRRVWSALRHGTDRAGIHVQDALRVDGRRYYPLLAGARLREVGVAYDVSAHPFQAEAVLHGLVVERDREALVASVVPDETAQQGVEAALSGAGLVDRDPPATGADRRRWGEWVRGLVARHVASRSRLSDDDVARLAWAVQDLRVRDAAWELISRPGARPHQELWLDVARRVPDRLVAAPAALLGWSAWQAGNGALAWIAVDRCREVEPAYGLAAILARCLEQALAPDSVTCPAAWDEGLPA</sequence>
<evidence type="ECO:0000313" key="2">
    <source>
        <dbReference type="Proteomes" id="UP000324351"/>
    </source>
</evidence>
<name>A0A5B1M727_9ACTN</name>
<proteinExistence type="predicted"/>
<dbReference type="AlphaFoldDB" id="A0A5B1M727"/>
<reference evidence="1 2" key="1">
    <citation type="submission" date="2019-09" db="EMBL/GenBank/DDBJ databases">
        <title>Nocardioides panacisoli sp. nov., isolated from the soil of a ginseng field.</title>
        <authorList>
            <person name="Cho C."/>
        </authorList>
    </citation>
    <scope>NUCLEOTIDE SEQUENCE [LARGE SCALE GENOMIC DNA]</scope>
    <source>
        <strain evidence="1 2">BN140041</strain>
    </source>
</reference>
<organism evidence="1 2">
    <name type="scientific">Nocardioides antri</name>
    <dbReference type="NCBI Taxonomy" id="2607659"/>
    <lineage>
        <taxon>Bacteria</taxon>
        <taxon>Bacillati</taxon>
        <taxon>Actinomycetota</taxon>
        <taxon>Actinomycetes</taxon>
        <taxon>Propionibacteriales</taxon>
        <taxon>Nocardioidaceae</taxon>
        <taxon>Nocardioides</taxon>
    </lineage>
</organism>
<protein>
    <submittedName>
        <fullName evidence="1">DUF4192 domain-containing protein</fullName>
    </submittedName>
</protein>
<dbReference type="Proteomes" id="UP000324351">
    <property type="component" value="Unassembled WGS sequence"/>
</dbReference>
<gene>
    <name evidence="1" type="ORF">F0U47_02355</name>
</gene>